<dbReference type="Gene3D" id="3.10.50.30">
    <property type="entry name" value="Transcription elongation factor, GreA/GreB, C-terminal domain"/>
    <property type="match status" value="1"/>
</dbReference>
<evidence type="ECO:0000256" key="8">
    <source>
        <dbReference type="ARBA" id="ARBA00030776"/>
    </source>
</evidence>
<dbReference type="InterPro" id="IPR036805">
    <property type="entry name" value="Tscrpt_elong_fac_GreA/B_N_sf"/>
</dbReference>
<keyword evidence="13" id="KW-1185">Reference proteome</keyword>
<keyword evidence="12" id="KW-0251">Elongation factor</keyword>
<keyword evidence="4" id="KW-0175">Coiled coil</keyword>
<evidence type="ECO:0000259" key="11">
    <source>
        <dbReference type="Pfam" id="PF03449"/>
    </source>
</evidence>
<dbReference type="PANTHER" id="PTHR30437:SF4">
    <property type="entry name" value="TRANSCRIPTION ELONGATION FACTOR GREA"/>
    <property type="match status" value="1"/>
</dbReference>
<evidence type="ECO:0000313" key="13">
    <source>
        <dbReference type="Proteomes" id="UP000003755"/>
    </source>
</evidence>
<dbReference type="PROSITE" id="PS00830">
    <property type="entry name" value="GREAB_2"/>
    <property type="match status" value="1"/>
</dbReference>
<dbReference type="AlphaFoldDB" id="C9L4K8"/>
<evidence type="ECO:0000256" key="3">
    <source>
        <dbReference type="ARBA" id="ARBA00023015"/>
    </source>
</evidence>
<evidence type="ECO:0000256" key="6">
    <source>
        <dbReference type="ARBA" id="ARBA00023163"/>
    </source>
</evidence>
<dbReference type="InterPro" id="IPR023459">
    <property type="entry name" value="Tscrpt_elong_fac_GreA/B_fam"/>
</dbReference>
<evidence type="ECO:0000256" key="1">
    <source>
        <dbReference type="ARBA" id="ARBA00008213"/>
    </source>
</evidence>
<feature type="domain" description="Transcription elongation factor GreA/GreB N-terminal" evidence="11">
    <location>
        <begin position="7"/>
        <end position="75"/>
    </location>
</feature>
<organism evidence="12 13">
    <name type="scientific">Blautia hansenii DSM 20583</name>
    <dbReference type="NCBI Taxonomy" id="537007"/>
    <lineage>
        <taxon>Bacteria</taxon>
        <taxon>Bacillati</taxon>
        <taxon>Bacillota</taxon>
        <taxon>Clostridia</taxon>
        <taxon>Lachnospirales</taxon>
        <taxon>Lachnospiraceae</taxon>
        <taxon>Blautia</taxon>
    </lineage>
</organism>
<comment type="function">
    <text evidence="7 9">Necessary for efficient RNA polymerase transcription elongation past template-encoded arresting sites. The arresting sites in DNA have the property of trapping a certain fraction of elongating RNA polymerases that pass through, resulting in locked ternary complexes. Cleavage of the nascent transcript by cleavage factors such as GreA or GreB allows the resumption of elongation from the new 3'terminus. GreA releases sequences of 2 to 3 nucleotides.</text>
</comment>
<evidence type="ECO:0000256" key="2">
    <source>
        <dbReference type="ARBA" id="ARBA00013729"/>
    </source>
</evidence>
<dbReference type="GO" id="GO:0070063">
    <property type="term" value="F:RNA polymerase binding"/>
    <property type="evidence" value="ECO:0007669"/>
    <property type="project" value="InterPro"/>
</dbReference>
<keyword evidence="12" id="KW-0648">Protein biosynthesis</keyword>
<dbReference type="InterPro" id="IPR001437">
    <property type="entry name" value="Tscrpt_elong_fac_GreA/B_C"/>
</dbReference>
<comment type="similarity">
    <text evidence="1 9">Belongs to the GreA/GreB family.</text>
</comment>
<evidence type="ECO:0000256" key="9">
    <source>
        <dbReference type="HAMAP-Rule" id="MF_00105"/>
    </source>
</evidence>
<dbReference type="PANTHER" id="PTHR30437">
    <property type="entry name" value="TRANSCRIPTION ELONGATION FACTOR GREA"/>
    <property type="match status" value="1"/>
</dbReference>
<keyword evidence="5 9" id="KW-0238">DNA-binding</keyword>
<evidence type="ECO:0000256" key="7">
    <source>
        <dbReference type="ARBA" id="ARBA00024916"/>
    </source>
</evidence>
<dbReference type="HOGENOM" id="CLU_101379_2_1_9"/>
<keyword evidence="3 9" id="KW-0805">Transcription regulation</keyword>
<accession>C9L4K8</accession>
<dbReference type="HAMAP" id="MF_00105">
    <property type="entry name" value="GreA_GreB"/>
    <property type="match status" value="1"/>
</dbReference>
<proteinExistence type="inferred from homology"/>
<dbReference type="InterPro" id="IPR028624">
    <property type="entry name" value="Tscrpt_elong_fac_GreA/B"/>
</dbReference>
<dbReference type="InterPro" id="IPR018151">
    <property type="entry name" value="TF_GreA/GreB_CS"/>
</dbReference>
<dbReference type="FunFam" id="1.10.287.180:FF:000001">
    <property type="entry name" value="Transcription elongation factor GreA"/>
    <property type="match status" value="1"/>
</dbReference>
<feature type="domain" description="Transcription elongation factor GreA/GreB C-terminal" evidence="10">
    <location>
        <begin position="82"/>
        <end position="151"/>
    </location>
</feature>
<dbReference type="Proteomes" id="UP000003755">
    <property type="component" value="Unassembled WGS sequence"/>
</dbReference>
<evidence type="ECO:0000256" key="4">
    <source>
        <dbReference type="ARBA" id="ARBA00023054"/>
    </source>
</evidence>
<keyword evidence="6 9" id="KW-0804">Transcription</keyword>
<evidence type="ECO:0000259" key="10">
    <source>
        <dbReference type="Pfam" id="PF01272"/>
    </source>
</evidence>
<dbReference type="Gene3D" id="1.10.287.180">
    <property type="entry name" value="Transcription elongation factor, GreA/GreB, N-terminal domain"/>
    <property type="match status" value="1"/>
</dbReference>
<dbReference type="InterPro" id="IPR036953">
    <property type="entry name" value="GreA/GreB_C_sf"/>
</dbReference>
<reference evidence="12" key="1">
    <citation type="submission" date="2009-09" db="EMBL/GenBank/DDBJ databases">
        <authorList>
            <person name="Weinstock G."/>
            <person name="Sodergren E."/>
            <person name="Clifton S."/>
            <person name="Fulton L."/>
            <person name="Fulton B."/>
            <person name="Courtney L."/>
            <person name="Fronick C."/>
            <person name="Harrison M."/>
            <person name="Strong C."/>
            <person name="Farmer C."/>
            <person name="Delahaunty K."/>
            <person name="Markovic C."/>
            <person name="Hall O."/>
            <person name="Minx P."/>
            <person name="Tomlinson C."/>
            <person name="Mitreva M."/>
            <person name="Nelson J."/>
            <person name="Hou S."/>
            <person name="Wollam A."/>
            <person name="Pepin K.H."/>
            <person name="Johnson M."/>
            <person name="Bhonagiri V."/>
            <person name="Nash W.E."/>
            <person name="Warren W."/>
            <person name="Chinwalla A."/>
            <person name="Mardis E.R."/>
            <person name="Wilson R.K."/>
        </authorList>
    </citation>
    <scope>NUCLEOTIDE SEQUENCE [LARGE SCALE GENOMIC DNA]</scope>
    <source>
        <strain evidence="12">DSM 20583</strain>
    </source>
</reference>
<protein>
    <recommendedName>
        <fullName evidence="2 9">Transcription elongation factor GreA</fullName>
    </recommendedName>
    <alternativeName>
        <fullName evidence="8 9">Transcript cleavage factor GreA</fullName>
    </alternativeName>
</protein>
<dbReference type="GO" id="GO:0032784">
    <property type="term" value="P:regulation of DNA-templated transcription elongation"/>
    <property type="evidence" value="ECO:0007669"/>
    <property type="project" value="UniProtKB-UniRule"/>
</dbReference>
<dbReference type="InterPro" id="IPR022691">
    <property type="entry name" value="Tscrpt_elong_fac_GreA/B_N"/>
</dbReference>
<dbReference type="GO" id="GO:0003677">
    <property type="term" value="F:DNA binding"/>
    <property type="evidence" value="ECO:0007669"/>
    <property type="project" value="UniProtKB-UniRule"/>
</dbReference>
<dbReference type="eggNOG" id="COG0782">
    <property type="taxonomic scope" value="Bacteria"/>
</dbReference>
<dbReference type="GO" id="GO:0006354">
    <property type="term" value="P:DNA-templated transcription elongation"/>
    <property type="evidence" value="ECO:0007669"/>
    <property type="project" value="TreeGrafter"/>
</dbReference>
<dbReference type="GO" id="GO:0003746">
    <property type="term" value="F:translation elongation factor activity"/>
    <property type="evidence" value="ECO:0007669"/>
    <property type="project" value="UniProtKB-KW"/>
</dbReference>
<dbReference type="STRING" id="537007.BLAHAN_04305"/>
<sequence>MDMGERLTENDVKKIQAEIEYRKLTVRKEAIEAVKEARAQGDLSENFEYYAAKKDKNKNESRIRYLERMLKTAEIVSEDSKADEAGMNNVIEVYFEDDDETETYKLVTSIRGNSLDNKISIESPLGKAILGHREGDRVWVKINESAGYYIVIKKILKNTDDTEDEIKSF</sequence>
<dbReference type="EMBL" id="ABYU02000009">
    <property type="protein sequence ID" value="EEX23020.1"/>
    <property type="molecule type" value="Genomic_DNA"/>
</dbReference>
<evidence type="ECO:0000256" key="5">
    <source>
        <dbReference type="ARBA" id="ARBA00023125"/>
    </source>
</evidence>
<evidence type="ECO:0000313" key="12">
    <source>
        <dbReference type="EMBL" id="EEX23020.1"/>
    </source>
</evidence>
<comment type="caution">
    <text evidence="12">The sequence shown here is derived from an EMBL/GenBank/DDBJ whole genome shotgun (WGS) entry which is preliminary data.</text>
</comment>
<gene>
    <name evidence="9" type="primary">greA</name>
    <name evidence="12" type="ORF">BLAHAN_04305</name>
</gene>
<dbReference type="SUPFAM" id="SSF54534">
    <property type="entry name" value="FKBP-like"/>
    <property type="match status" value="1"/>
</dbReference>
<name>C9L4K8_BLAHA</name>
<dbReference type="Pfam" id="PF03449">
    <property type="entry name" value="GreA_GreB_N"/>
    <property type="match status" value="1"/>
</dbReference>
<dbReference type="PIRSF" id="PIRSF006092">
    <property type="entry name" value="GreA_GreB"/>
    <property type="match status" value="1"/>
</dbReference>
<dbReference type="SUPFAM" id="SSF46557">
    <property type="entry name" value="GreA transcript cleavage protein, N-terminal domain"/>
    <property type="match status" value="1"/>
</dbReference>
<dbReference type="Pfam" id="PF01272">
    <property type="entry name" value="GreA_GreB"/>
    <property type="match status" value="1"/>
</dbReference>